<dbReference type="SUPFAM" id="SSF54928">
    <property type="entry name" value="RNA-binding domain, RBD"/>
    <property type="match status" value="1"/>
</dbReference>
<feature type="compositionally biased region" description="Basic and acidic residues" evidence="3">
    <location>
        <begin position="152"/>
        <end position="176"/>
    </location>
</feature>
<evidence type="ECO:0000256" key="1">
    <source>
        <dbReference type="ARBA" id="ARBA00022884"/>
    </source>
</evidence>
<name>A0A1Q3ERG0_LENED</name>
<dbReference type="Proteomes" id="UP000188533">
    <property type="component" value="Unassembled WGS sequence"/>
</dbReference>
<keyword evidence="6" id="KW-1185">Reference proteome</keyword>
<feature type="compositionally biased region" description="Basic and acidic residues" evidence="3">
    <location>
        <begin position="366"/>
        <end position="383"/>
    </location>
</feature>
<accession>A0A1Q3ERG0</accession>
<feature type="compositionally biased region" description="Low complexity" evidence="3">
    <location>
        <begin position="406"/>
        <end position="416"/>
    </location>
</feature>
<keyword evidence="5" id="KW-0396">Initiation factor</keyword>
<reference evidence="5 6" key="2">
    <citation type="submission" date="2017-02" db="EMBL/GenBank/DDBJ databases">
        <title>A genome survey and senescence transcriptome analysis in Lentinula edodes.</title>
        <authorList>
            <person name="Sakamoto Y."/>
            <person name="Nakade K."/>
            <person name="Sato S."/>
            <person name="Yoshida Y."/>
            <person name="Miyazaki K."/>
            <person name="Natsume S."/>
            <person name="Konno N."/>
        </authorList>
    </citation>
    <scope>NUCLEOTIDE SEQUENCE [LARGE SCALE GENOMIC DNA]</scope>
    <source>
        <strain evidence="5 6">NBRC 111202</strain>
    </source>
</reference>
<feature type="compositionally biased region" description="Basic and acidic residues" evidence="3">
    <location>
        <begin position="185"/>
        <end position="195"/>
    </location>
</feature>
<keyword evidence="5" id="KW-0648">Protein biosynthesis</keyword>
<sequence>MPPKKAKKISLNEFLETAPGSWADEMDELPSAPAMRSDDDQGHQNDRYGRRSDDFLASRPDRAALPPREDIPLPTQPPYTAFVGNLPFDLIEAELEEFFTKTKSVKIIKDRDDKPKGFGYVEFEDLDSLKDAISKSGAAFSGRTIRVSVAEAPKERSGFGGNDDSKFDNPWRRDGPLPDVSSSRDSSRRRFDGPRPDPLPSVSEDANDWRSSRPRAALPEPETPTGSMRKKPIGFGSDNSGAADRDEVWSKGSKFKPAEERENAAPTNRFGSGRGRGDMGPPRDPVPEESDWRSSSRARPARDNTSPTGSTPPTPQMGRRKLELLPRSGNGSNVPSPLSSPKIGPTPPTSGSRSNPFGTAKPVDVTAKDIEITQKLEKDRELNRISMSRTSSRTSIERPISRNHTPPASAGSHSQPPSSPPAPTSKVIPQGMSANVRPAFSFANAAANKKKAEEAETIRKEETLAEKLGEVTI</sequence>
<evidence type="ECO:0000256" key="3">
    <source>
        <dbReference type="SAM" id="MobiDB-lite"/>
    </source>
</evidence>
<comment type="caution">
    <text evidence="5">The sequence shown here is derived from an EMBL/GenBank/DDBJ whole genome shotgun (WGS) entry which is preliminary data.</text>
</comment>
<dbReference type="InterPro" id="IPR035979">
    <property type="entry name" value="RBD_domain_sf"/>
</dbReference>
<protein>
    <submittedName>
        <fullName evidence="5">Translation initiation factor 4b</fullName>
    </submittedName>
</protein>
<dbReference type="PANTHER" id="PTHR23236">
    <property type="entry name" value="EUKARYOTIC TRANSLATION INITIATION FACTOR 4B/4H"/>
    <property type="match status" value="1"/>
</dbReference>
<feature type="domain" description="RRM" evidence="4">
    <location>
        <begin position="79"/>
        <end position="152"/>
    </location>
</feature>
<dbReference type="EMBL" id="BDGU01001283">
    <property type="protein sequence ID" value="GAW09789.1"/>
    <property type="molecule type" value="Genomic_DNA"/>
</dbReference>
<dbReference type="SMART" id="SM00360">
    <property type="entry name" value="RRM"/>
    <property type="match status" value="1"/>
</dbReference>
<dbReference type="STRING" id="5353.A0A1Q3ERG0"/>
<organism evidence="5 6">
    <name type="scientific">Lentinula edodes</name>
    <name type="common">Shiitake mushroom</name>
    <name type="synonym">Lentinus edodes</name>
    <dbReference type="NCBI Taxonomy" id="5353"/>
    <lineage>
        <taxon>Eukaryota</taxon>
        <taxon>Fungi</taxon>
        <taxon>Dikarya</taxon>
        <taxon>Basidiomycota</taxon>
        <taxon>Agaricomycotina</taxon>
        <taxon>Agaricomycetes</taxon>
        <taxon>Agaricomycetidae</taxon>
        <taxon>Agaricales</taxon>
        <taxon>Marasmiineae</taxon>
        <taxon>Omphalotaceae</taxon>
        <taxon>Lentinula</taxon>
    </lineage>
</organism>
<dbReference type="Pfam" id="PF00076">
    <property type="entry name" value="RRM_1"/>
    <property type="match status" value="1"/>
</dbReference>
<dbReference type="OrthoDB" id="48651at2759"/>
<feature type="region of interest" description="Disordered" evidence="3">
    <location>
        <begin position="149"/>
        <end position="433"/>
    </location>
</feature>
<dbReference type="GO" id="GO:0003743">
    <property type="term" value="F:translation initiation factor activity"/>
    <property type="evidence" value="ECO:0007669"/>
    <property type="project" value="UniProtKB-KW"/>
</dbReference>
<dbReference type="InterPro" id="IPR000504">
    <property type="entry name" value="RRM_dom"/>
</dbReference>
<evidence type="ECO:0000313" key="6">
    <source>
        <dbReference type="Proteomes" id="UP000188533"/>
    </source>
</evidence>
<dbReference type="GO" id="GO:0003723">
    <property type="term" value="F:RNA binding"/>
    <property type="evidence" value="ECO:0007669"/>
    <property type="project" value="UniProtKB-UniRule"/>
</dbReference>
<dbReference type="InterPro" id="IPR012677">
    <property type="entry name" value="Nucleotide-bd_a/b_plait_sf"/>
</dbReference>
<keyword evidence="1 2" id="KW-0694">RNA-binding</keyword>
<gene>
    <name evidence="5" type="ORF">LENED_011982</name>
</gene>
<feature type="region of interest" description="Disordered" evidence="3">
    <location>
        <begin position="17"/>
        <end position="76"/>
    </location>
</feature>
<dbReference type="PANTHER" id="PTHR23236:SF11">
    <property type="entry name" value="EUKARYOTIC TRANSLATION INITIATION FACTOR 4H"/>
    <property type="match status" value="1"/>
</dbReference>
<evidence type="ECO:0000256" key="2">
    <source>
        <dbReference type="PROSITE-ProRule" id="PRU00176"/>
    </source>
</evidence>
<dbReference type="Gene3D" id="3.30.70.330">
    <property type="match status" value="1"/>
</dbReference>
<evidence type="ECO:0000259" key="4">
    <source>
        <dbReference type="PROSITE" id="PS50102"/>
    </source>
</evidence>
<dbReference type="PROSITE" id="PS50102">
    <property type="entry name" value="RRM"/>
    <property type="match status" value="1"/>
</dbReference>
<feature type="compositionally biased region" description="Polar residues" evidence="3">
    <location>
        <begin position="329"/>
        <end position="339"/>
    </location>
</feature>
<evidence type="ECO:0000313" key="5">
    <source>
        <dbReference type="EMBL" id="GAW09789.1"/>
    </source>
</evidence>
<proteinExistence type="predicted"/>
<reference evidence="5 6" key="1">
    <citation type="submission" date="2016-08" db="EMBL/GenBank/DDBJ databases">
        <authorList>
            <consortium name="Lentinula edodes genome sequencing consortium"/>
            <person name="Sakamoto Y."/>
            <person name="Nakade K."/>
            <person name="Sato S."/>
            <person name="Yoshida Y."/>
            <person name="Miyazaki K."/>
            <person name="Natsume S."/>
            <person name="Konno N."/>
        </authorList>
    </citation>
    <scope>NUCLEOTIDE SEQUENCE [LARGE SCALE GENOMIC DNA]</scope>
    <source>
        <strain evidence="5 6">NBRC 111202</strain>
    </source>
</reference>
<dbReference type="AlphaFoldDB" id="A0A1Q3ERG0"/>
<feature type="compositionally biased region" description="Basic and acidic residues" evidence="3">
    <location>
        <begin position="36"/>
        <end position="71"/>
    </location>
</feature>
<feature type="compositionally biased region" description="Low complexity" evidence="3">
    <location>
        <begin position="384"/>
        <end position="394"/>
    </location>
</feature>